<evidence type="ECO:0000313" key="3">
    <source>
        <dbReference type="Proteomes" id="UP000290092"/>
    </source>
</evidence>
<keyword evidence="1" id="KW-0472">Membrane</keyword>
<protein>
    <recommendedName>
        <fullName evidence="4">NosL domain-containing protein</fullName>
    </recommendedName>
</protein>
<sequence length="167" mass="19142">MKKLIPIVMIFIVIAIVITIFLSMSNQKKMVVIHTGNNAKVPVDITLNHFQDTQCGMTITSKENSAQVISPEGKTWFFDDVGCMVLWLEKIDFKEQAVIWVYSHDTNKYIDGKTAWYSRIAKTPMSYGFGAYEAKQEGFIDFNQVILYMQRGENLTDPYVKQKLLGK</sequence>
<dbReference type="Proteomes" id="UP000290092">
    <property type="component" value="Unassembled WGS sequence"/>
</dbReference>
<gene>
    <name evidence="2" type="ORF">CP985_07760</name>
</gene>
<proteinExistence type="predicted"/>
<comment type="caution">
    <text evidence="2">The sequence shown here is derived from an EMBL/GenBank/DDBJ whole genome shotgun (WGS) entry which is preliminary data.</text>
</comment>
<evidence type="ECO:0000256" key="1">
    <source>
        <dbReference type="SAM" id="Phobius"/>
    </source>
</evidence>
<feature type="transmembrane region" description="Helical" evidence="1">
    <location>
        <begin position="6"/>
        <end position="24"/>
    </location>
</feature>
<keyword evidence="3" id="KW-1185">Reference proteome</keyword>
<dbReference type="RefSeq" id="WP_114841990.1">
    <property type="nucleotide sequence ID" value="NZ_CP031219.1"/>
</dbReference>
<dbReference type="EMBL" id="NXID01000024">
    <property type="protein sequence ID" value="RXK15647.1"/>
    <property type="molecule type" value="Genomic_DNA"/>
</dbReference>
<dbReference type="SUPFAM" id="SSF160387">
    <property type="entry name" value="NosL/MerB-like"/>
    <property type="match status" value="1"/>
</dbReference>
<evidence type="ECO:0000313" key="2">
    <source>
        <dbReference type="EMBL" id="RXK15647.1"/>
    </source>
</evidence>
<dbReference type="KEGG" id="amyt:AMYT_1563"/>
<evidence type="ECO:0008006" key="4">
    <source>
        <dbReference type="Google" id="ProtNLM"/>
    </source>
</evidence>
<accession>A0AAX2AF80</accession>
<dbReference type="AlphaFoldDB" id="A0AAX2AF80"/>
<organism evidence="2 3">
    <name type="scientific">Malaciobacter mytili LMG 24559</name>
    <dbReference type="NCBI Taxonomy" id="1032238"/>
    <lineage>
        <taxon>Bacteria</taxon>
        <taxon>Pseudomonadati</taxon>
        <taxon>Campylobacterota</taxon>
        <taxon>Epsilonproteobacteria</taxon>
        <taxon>Campylobacterales</taxon>
        <taxon>Arcobacteraceae</taxon>
        <taxon>Malaciobacter</taxon>
    </lineage>
</organism>
<reference evidence="2 3" key="1">
    <citation type="submission" date="2017-09" db="EMBL/GenBank/DDBJ databases">
        <title>Genomics of the genus Arcobacter.</title>
        <authorList>
            <person name="Perez-Cataluna A."/>
            <person name="Figueras M.J."/>
            <person name="Salas-Masso N."/>
        </authorList>
    </citation>
    <scope>NUCLEOTIDE SEQUENCE [LARGE SCALE GENOMIC DNA]</scope>
    <source>
        <strain evidence="2 3">CECT 7386</strain>
    </source>
</reference>
<keyword evidence="1" id="KW-0812">Transmembrane</keyword>
<name>A0AAX2AF80_9BACT</name>
<keyword evidence="1" id="KW-1133">Transmembrane helix</keyword>